<evidence type="ECO:0000256" key="2">
    <source>
        <dbReference type="ARBA" id="ARBA00022475"/>
    </source>
</evidence>
<dbReference type="GO" id="GO:0005886">
    <property type="term" value="C:plasma membrane"/>
    <property type="evidence" value="ECO:0007669"/>
    <property type="project" value="UniProtKB-SubCell"/>
</dbReference>
<organism evidence="7 8">
    <name type="scientific">Anaerolinea thermolimosa</name>
    <dbReference type="NCBI Taxonomy" id="229919"/>
    <lineage>
        <taxon>Bacteria</taxon>
        <taxon>Bacillati</taxon>
        <taxon>Chloroflexota</taxon>
        <taxon>Anaerolineae</taxon>
        <taxon>Anaerolineales</taxon>
        <taxon>Anaerolineaceae</taxon>
        <taxon>Anaerolinea</taxon>
    </lineage>
</organism>
<dbReference type="PANTHER" id="PTHR39087:SF2">
    <property type="entry name" value="UPF0104 MEMBRANE PROTEIN MJ1595"/>
    <property type="match status" value="1"/>
</dbReference>
<keyword evidence="4 6" id="KW-1133">Transmembrane helix</keyword>
<evidence type="ECO:0000256" key="5">
    <source>
        <dbReference type="ARBA" id="ARBA00023136"/>
    </source>
</evidence>
<dbReference type="STRING" id="229919.GCA_001050195_02468"/>
<evidence type="ECO:0008006" key="9">
    <source>
        <dbReference type="Google" id="ProtNLM"/>
    </source>
</evidence>
<feature type="transmembrane region" description="Helical" evidence="6">
    <location>
        <begin position="241"/>
        <end position="266"/>
    </location>
</feature>
<evidence type="ECO:0000313" key="8">
    <source>
        <dbReference type="Proteomes" id="UP000264141"/>
    </source>
</evidence>
<comment type="subcellular location">
    <subcellularLocation>
        <location evidence="1">Cell membrane</location>
        <topology evidence="1">Multi-pass membrane protein</topology>
    </subcellularLocation>
</comment>
<dbReference type="Proteomes" id="UP000264141">
    <property type="component" value="Unassembled WGS sequence"/>
</dbReference>
<gene>
    <name evidence="7" type="ORF">DEQ80_02185</name>
</gene>
<feature type="transmembrane region" description="Helical" evidence="6">
    <location>
        <begin position="156"/>
        <end position="173"/>
    </location>
</feature>
<feature type="transmembrane region" description="Helical" evidence="6">
    <location>
        <begin position="320"/>
        <end position="341"/>
    </location>
</feature>
<dbReference type="AlphaFoldDB" id="A0A3D1JGB8"/>
<evidence type="ECO:0000313" key="7">
    <source>
        <dbReference type="EMBL" id="HCE16646.1"/>
    </source>
</evidence>
<keyword evidence="3 6" id="KW-0812">Transmembrane</keyword>
<dbReference type="PANTHER" id="PTHR39087">
    <property type="entry name" value="UPF0104 MEMBRANE PROTEIN MJ1595"/>
    <property type="match status" value="1"/>
</dbReference>
<evidence type="ECO:0000256" key="6">
    <source>
        <dbReference type="SAM" id="Phobius"/>
    </source>
</evidence>
<evidence type="ECO:0000256" key="4">
    <source>
        <dbReference type="ARBA" id="ARBA00022989"/>
    </source>
</evidence>
<keyword evidence="2" id="KW-1003">Cell membrane</keyword>
<dbReference type="EMBL" id="DPBP01000009">
    <property type="protein sequence ID" value="HCE16646.1"/>
    <property type="molecule type" value="Genomic_DNA"/>
</dbReference>
<protein>
    <recommendedName>
        <fullName evidence="9">Flippase-like domain-containing protein</fullName>
    </recommendedName>
</protein>
<dbReference type="Pfam" id="PF03706">
    <property type="entry name" value="LPG_synthase_TM"/>
    <property type="match status" value="1"/>
</dbReference>
<feature type="transmembrane region" description="Helical" evidence="6">
    <location>
        <begin position="185"/>
        <end position="207"/>
    </location>
</feature>
<sequence length="350" mass="39104">MPGARFAVLMWKENIKYRCGMSVADASQRKTFWLVLERFLRLFLGLALLALSLWKVDWGGLVYHLVHAQCGWLVIALLSVLVSSFMKILRWRWLLLGLGIQREPGFLHLGGAFFIGQAVNILFPLRAGELARVGWLSVNDQQDAFLTAFSVLLEKYFDLVILLGLVTWLGPVLPVEALITSRSWLVPLCAGATLALAAGLWAAPFLWEQISQRWPKRWAGLAERIESWVRSLRLLRSDRRVLTLMVFSVILWGVMLSTNLFVLQALSLPVDLRTGGLVLVLVYLGLAPALMPGNVGPFYYLAMLALAPFGIGISERAAFAVLLHAIVVLPPLFLGGAFLGMDRWKKRGRK</sequence>
<evidence type="ECO:0000256" key="3">
    <source>
        <dbReference type="ARBA" id="ARBA00022692"/>
    </source>
</evidence>
<accession>A0A3D1JGB8</accession>
<proteinExistence type="predicted"/>
<comment type="caution">
    <text evidence="7">The sequence shown here is derived from an EMBL/GenBank/DDBJ whole genome shotgun (WGS) entry which is preliminary data.</text>
</comment>
<name>A0A3D1JGB8_9CHLR</name>
<feature type="transmembrane region" description="Helical" evidence="6">
    <location>
        <begin position="62"/>
        <end position="82"/>
    </location>
</feature>
<feature type="transmembrane region" description="Helical" evidence="6">
    <location>
        <begin position="39"/>
        <end position="56"/>
    </location>
</feature>
<evidence type="ECO:0000256" key="1">
    <source>
        <dbReference type="ARBA" id="ARBA00004651"/>
    </source>
</evidence>
<keyword evidence="5 6" id="KW-0472">Membrane</keyword>
<dbReference type="InterPro" id="IPR022791">
    <property type="entry name" value="L-PG_synthase/AglD"/>
</dbReference>
<feature type="transmembrane region" description="Helical" evidence="6">
    <location>
        <begin position="272"/>
        <end position="291"/>
    </location>
</feature>
<reference evidence="7 8" key="1">
    <citation type="journal article" date="2018" name="Nat. Biotechnol.">
        <title>A standardized bacterial taxonomy based on genome phylogeny substantially revises the tree of life.</title>
        <authorList>
            <person name="Parks D.H."/>
            <person name="Chuvochina M."/>
            <person name="Waite D.W."/>
            <person name="Rinke C."/>
            <person name="Skarshewski A."/>
            <person name="Chaumeil P.A."/>
            <person name="Hugenholtz P."/>
        </authorList>
    </citation>
    <scope>NUCLEOTIDE SEQUENCE [LARGE SCALE GENOMIC DNA]</scope>
    <source>
        <strain evidence="7">UBA8781</strain>
    </source>
</reference>